<keyword evidence="2" id="KW-0472">Membrane</keyword>
<evidence type="ECO:0000256" key="1">
    <source>
        <dbReference type="ARBA" id="ARBA00023054"/>
    </source>
</evidence>
<dbReference type="InterPro" id="IPR012331">
    <property type="entry name" value="Clathrin_H-chain_linker"/>
</dbReference>
<dbReference type="GeneTree" id="ENSGT00950000183166"/>
<evidence type="ECO:0000313" key="5">
    <source>
        <dbReference type="Proteomes" id="UP000694580"/>
    </source>
</evidence>
<keyword evidence="2" id="KW-1133">Transmembrane helix</keyword>
<proteinExistence type="predicted"/>
<dbReference type="InterPro" id="IPR016024">
    <property type="entry name" value="ARM-type_fold"/>
</dbReference>
<dbReference type="Pfam" id="PF13838">
    <property type="entry name" value="Clathrin_H_link"/>
    <property type="match status" value="1"/>
</dbReference>
<evidence type="ECO:0000256" key="2">
    <source>
        <dbReference type="SAM" id="Phobius"/>
    </source>
</evidence>
<dbReference type="AlphaFoldDB" id="A0AAY4B9H3"/>
<protein>
    <recommendedName>
        <fullName evidence="3">Translin-associated factor X-interacting protein 1 N-terminal domain-containing protein</fullName>
    </recommendedName>
</protein>
<dbReference type="InterPro" id="IPR032755">
    <property type="entry name" value="TSNAXIP1_N"/>
</dbReference>
<evidence type="ECO:0000259" key="3">
    <source>
        <dbReference type="Pfam" id="PF15739"/>
    </source>
</evidence>
<dbReference type="PANTHER" id="PTHR10292">
    <property type="entry name" value="CLATHRIN HEAVY CHAIN RELATED"/>
    <property type="match status" value="1"/>
</dbReference>
<dbReference type="Gene3D" id="1.25.40.30">
    <property type="match status" value="1"/>
</dbReference>
<accession>A0AAY4B9H3</accession>
<feature type="domain" description="Translin-associated factor X-interacting protein 1 N-terminal" evidence="3">
    <location>
        <begin position="14"/>
        <end position="119"/>
    </location>
</feature>
<evidence type="ECO:0000313" key="4">
    <source>
        <dbReference type="Ensembl" id="ENSDCDP00010017618.1"/>
    </source>
</evidence>
<name>A0AAY4B9H3_9TELE</name>
<dbReference type="Ensembl" id="ENSDCDT00010018676.1">
    <property type="protein sequence ID" value="ENSDCDP00010017618.1"/>
    <property type="gene ID" value="ENSDCDG00010008044.1"/>
</dbReference>
<reference evidence="4" key="3">
    <citation type="submission" date="2025-09" db="UniProtKB">
        <authorList>
            <consortium name="Ensembl"/>
        </authorList>
    </citation>
    <scope>IDENTIFICATION</scope>
</reference>
<dbReference type="Proteomes" id="UP000694580">
    <property type="component" value="Chromosome 8"/>
</dbReference>
<reference evidence="4" key="2">
    <citation type="submission" date="2025-08" db="UniProtKB">
        <authorList>
            <consortium name="Ensembl"/>
        </authorList>
    </citation>
    <scope>IDENTIFICATION</scope>
</reference>
<reference evidence="4 5" key="1">
    <citation type="submission" date="2020-06" db="EMBL/GenBank/DDBJ databases">
        <authorList>
            <consortium name="Wellcome Sanger Institute Data Sharing"/>
        </authorList>
    </citation>
    <scope>NUCLEOTIDE SEQUENCE [LARGE SCALE GENOMIC DNA]</scope>
</reference>
<keyword evidence="5" id="KW-1185">Reference proteome</keyword>
<dbReference type="SUPFAM" id="SSF48371">
    <property type="entry name" value="ARM repeat"/>
    <property type="match status" value="1"/>
</dbReference>
<organism evidence="4 5">
    <name type="scientific">Denticeps clupeoides</name>
    <name type="common">denticle herring</name>
    <dbReference type="NCBI Taxonomy" id="299321"/>
    <lineage>
        <taxon>Eukaryota</taxon>
        <taxon>Metazoa</taxon>
        <taxon>Chordata</taxon>
        <taxon>Craniata</taxon>
        <taxon>Vertebrata</taxon>
        <taxon>Euteleostomi</taxon>
        <taxon>Actinopterygii</taxon>
        <taxon>Neopterygii</taxon>
        <taxon>Teleostei</taxon>
        <taxon>Clupei</taxon>
        <taxon>Clupeiformes</taxon>
        <taxon>Denticipitoidei</taxon>
        <taxon>Denticipitidae</taxon>
        <taxon>Denticeps</taxon>
    </lineage>
</organism>
<sequence>MSDIDIEVLNTVCEYIKRETARLSGREEQRFTIYTSAFDMLSQHSFAYKSVLTAIKKEYDEFISALRRKRDDAACVYRKMKAIQASCTLNYDLRAAQLQDRIAVIRRDTAEMQSELKSIKQLVTLRYSPSGLTFDESMDPDALIRYMKCLEKARDNLLSRKQRMYRPGQVQAELDGKMVVALDHRDSLMLENDRLQLRYTRLKFVNDAVYSWERAGSNIPLMEFLSKELENITALQGAFKKLFLYCTFLFIFTLKLSIPLSFLFPVCEYEAAAFHAAKSPHGVLRNMETVERFKAVAVDEDGVPPLLLFFKALTTCAHAGKPLLAEDLSVEAAQCALQHSLVDLVTHWIYQHRYLTLSEALGDVIFLHQDRNVHVKDTCLVLAQLVYAGCGSLQKAVLCMCKRGLFCGSVEFIQQHEAITLGEEHILTSPSPQTNESLCALNQPALLRPQLQTYFVNLCKILIRCTAPTGRLQKAVLEDEGCSVEDWGQIATCCRKKGQQNLAEEVMSALSQGGAICLSPGTEGLRLMEHVFM</sequence>
<dbReference type="Pfam" id="PF15739">
    <property type="entry name" value="TSNAXIP1_N"/>
    <property type="match status" value="1"/>
</dbReference>
<dbReference type="PANTHER" id="PTHR10292:SF11">
    <property type="entry name" value="CLATHRIN HEAVY CHAIN LINKER DOMAIN-CONTAINING PROTEIN 1"/>
    <property type="match status" value="1"/>
</dbReference>
<keyword evidence="2" id="KW-0812">Transmembrane</keyword>
<gene>
    <name evidence="4" type="primary">CLHC1</name>
</gene>
<feature type="transmembrane region" description="Helical" evidence="2">
    <location>
        <begin position="242"/>
        <end position="264"/>
    </location>
</feature>
<keyword evidence="1" id="KW-0175">Coiled coil</keyword>